<dbReference type="AlphaFoldDB" id="A0A091CZ44"/>
<organism evidence="1 2">
    <name type="scientific">Fukomys damarensis</name>
    <name type="common">Damaraland mole rat</name>
    <name type="synonym">Cryptomys damarensis</name>
    <dbReference type="NCBI Taxonomy" id="885580"/>
    <lineage>
        <taxon>Eukaryota</taxon>
        <taxon>Metazoa</taxon>
        <taxon>Chordata</taxon>
        <taxon>Craniata</taxon>
        <taxon>Vertebrata</taxon>
        <taxon>Euteleostomi</taxon>
        <taxon>Mammalia</taxon>
        <taxon>Eutheria</taxon>
        <taxon>Euarchontoglires</taxon>
        <taxon>Glires</taxon>
        <taxon>Rodentia</taxon>
        <taxon>Hystricomorpha</taxon>
        <taxon>Bathyergidae</taxon>
        <taxon>Fukomys</taxon>
    </lineage>
</organism>
<sequence>MSTDSPENQGAQGVVWLGRWSSGAALPLLPAPVPAECSREPRWGFPHRAALDGVQQGSVLLARLHTDPRRSSREVQGLGTDPGPLPWLCGFGQMHAVPLLPPRGGPERSGKCSVC</sequence>
<name>A0A091CZ44_FUKDA</name>
<keyword evidence="2" id="KW-1185">Reference proteome</keyword>
<dbReference type="EMBL" id="KN123415">
    <property type="protein sequence ID" value="KFO25084.1"/>
    <property type="molecule type" value="Genomic_DNA"/>
</dbReference>
<dbReference type="Proteomes" id="UP000028990">
    <property type="component" value="Unassembled WGS sequence"/>
</dbReference>
<evidence type="ECO:0000313" key="2">
    <source>
        <dbReference type="Proteomes" id="UP000028990"/>
    </source>
</evidence>
<proteinExistence type="predicted"/>
<reference evidence="1 2" key="1">
    <citation type="submission" date="2013-11" db="EMBL/GenBank/DDBJ databases">
        <title>The Damaraland mole rat (Fukomys damarensis) genome and evolution of African mole rats.</title>
        <authorList>
            <person name="Gladyshev V.N."/>
            <person name="Fang X."/>
        </authorList>
    </citation>
    <scope>NUCLEOTIDE SEQUENCE [LARGE SCALE GENOMIC DNA]</scope>
    <source>
        <tissue evidence="1">Liver</tissue>
    </source>
</reference>
<evidence type="ECO:0000313" key="1">
    <source>
        <dbReference type="EMBL" id="KFO25084.1"/>
    </source>
</evidence>
<gene>
    <name evidence="1" type="ORF">H920_13536</name>
</gene>
<protein>
    <submittedName>
        <fullName evidence="1">Uncharacterized protein</fullName>
    </submittedName>
</protein>
<accession>A0A091CZ44</accession>